<dbReference type="Pfam" id="PF09957">
    <property type="entry name" value="VapB_antitoxin"/>
    <property type="match status" value="1"/>
</dbReference>
<dbReference type="KEGG" id="mmab:HQ865_13920"/>
<sequence>MRTNIDIDDALMLKAQKLSKLKTKKDVVENALKIYVQLENQKKLLELRGKVEIDDEAYK</sequence>
<evidence type="ECO:0000313" key="3">
    <source>
        <dbReference type="Proteomes" id="UP000505355"/>
    </source>
</evidence>
<dbReference type="Proteomes" id="UP000505355">
    <property type="component" value="Chromosome"/>
</dbReference>
<keyword evidence="1" id="KW-0175">Coiled coil</keyword>
<evidence type="ECO:0000256" key="1">
    <source>
        <dbReference type="SAM" id="Coils"/>
    </source>
</evidence>
<gene>
    <name evidence="2" type="ORF">HQ865_13920</name>
</gene>
<evidence type="ECO:0000313" key="2">
    <source>
        <dbReference type="EMBL" id="QKJ30799.1"/>
    </source>
</evidence>
<accession>A0A7D4UDN8</accession>
<proteinExistence type="predicted"/>
<keyword evidence="3" id="KW-1185">Reference proteome</keyword>
<dbReference type="EMBL" id="CP054139">
    <property type="protein sequence ID" value="QKJ30799.1"/>
    <property type="molecule type" value="Genomic_DNA"/>
</dbReference>
<dbReference type="RefSeq" id="WP_173415470.1">
    <property type="nucleotide sequence ID" value="NZ_CP054139.1"/>
</dbReference>
<name>A0A7D4UDN8_9SPHI</name>
<organism evidence="2 3">
    <name type="scientific">Mucilaginibacter mali</name>
    <dbReference type="NCBI Taxonomy" id="2740462"/>
    <lineage>
        <taxon>Bacteria</taxon>
        <taxon>Pseudomonadati</taxon>
        <taxon>Bacteroidota</taxon>
        <taxon>Sphingobacteriia</taxon>
        <taxon>Sphingobacteriales</taxon>
        <taxon>Sphingobacteriaceae</taxon>
        <taxon>Mucilaginibacter</taxon>
    </lineage>
</organism>
<dbReference type="InterPro" id="IPR019239">
    <property type="entry name" value="VapB_antitoxin"/>
</dbReference>
<feature type="coiled-coil region" evidence="1">
    <location>
        <begin position="21"/>
        <end position="48"/>
    </location>
</feature>
<dbReference type="AlphaFoldDB" id="A0A7D4UDN8"/>
<protein>
    <submittedName>
        <fullName evidence="2">Type II toxin-antitoxin system VapB family antitoxin</fullName>
    </submittedName>
</protein>
<reference evidence="2 3" key="1">
    <citation type="submission" date="2020-05" db="EMBL/GenBank/DDBJ databases">
        <title>Mucilaginibacter mali sp. nov.</title>
        <authorList>
            <person name="Kim H.S."/>
            <person name="Lee K.C."/>
            <person name="Suh M.K."/>
            <person name="Kim J.-S."/>
            <person name="Han K.-I."/>
            <person name="Eom M.K."/>
            <person name="Shin Y.K."/>
            <person name="Lee J.-S."/>
        </authorList>
    </citation>
    <scope>NUCLEOTIDE SEQUENCE [LARGE SCALE GENOMIC DNA]</scope>
    <source>
        <strain evidence="2 3">G2-14</strain>
    </source>
</reference>